<dbReference type="PROSITE" id="PS00936">
    <property type="entry name" value="RIBOSOMAL_L35"/>
    <property type="match status" value="1"/>
</dbReference>
<keyword evidence="2" id="KW-0689">Ribosomal protein</keyword>
<dbReference type="EMBL" id="MFHP01000024">
    <property type="protein sequence ID" value="OGF72166.1"/>
    <property type="molecule type" value="Genomic_DNA"/>
</dbReference>
<dbReference type="InterPro" id="IPR018265">
    <property type="entry name" value="Ribosomal_bL35_CS"/>
</dbReference>
<comment type="similarity">
    <text evidence="1">Belongs to the bacterial ribosomal protein bL35 family.</text>
</comment>
<reference evidence="4 5" key="1">
    <citation type="journal article" date="2016" name="Nat. Commun.">
        <title>Thousands of microbial genomes shed light on interconnected biogeochemical processes in an aquifer system.</title>
        <authorList>
            <person name="Anantharaman K."/>
            <person name="Brown C.T."/>
            <person name="Hug L.A."/>
            <person name="Sharon I."/>
            <person name="Castelle C.J."/>
            <person name="Probst A.J."/>
            <person name="Thomas B.C."/>
            <person name="Singh A."/>
            <person name="Wilkins M.J."/>
            <person name="Karaoz U."/>
            <person name="Brodie E.L."/>
            <person name="Williams K.H."/>
            <person name="Hubbard S.S."/>
            <person name="Banfield J.F."/>
        </authorList>
    </citation>
    <scope>NUCLEOTIDE SEQUENCE [LARGE SCALE GENOMIC DNA]</scope>
</reference>
<evidence type="ECO:0000256" key="3">
    <source>
        <dbReference type="ARBA" id="ARBA00023274"/>
    </source>
</evidence>
<evidence type="ECO:0000256" key="1">
    <source>
        <dbReference type="ARBA" id="ARBA00006598"/>
    </source>
</evidence>
<dbReference type="Proteomes" id="UP000178743">
    <property type="component" value="Unassembled WGS sequence"/>
</dbReference>
<dbReference type="AlphaFoldDB" id="A0A1F5W934"/>
<name>A0A1F5W934_9BACT</name>
<evidence type="ECO:0000313" key="5">
    <source>
        <dbReference type="Proteomes" id="UP000178743"/>
    </source>
</evidence>
<evidence type="ECO:0000256" key="2">
    <source>
        <dbReference type="ARBA" id="ARBA00022980"/>
    </source>
</evidence>
<accession>A0A1F5W934</accession>
<gene>
    <name evidence="4" type="ORF">A3C05_03000</name>
</gene>
<dbReference type="GO" id="GO:1990904">
    <property type="term" value="C:ribonucleoprotein complex"/>
    <property type="evidence" value="ECO:0007669"/>
    <property type="project" value="UniProtKB-KW"/>
</dbReference>
<dbReference type="GO" id="GO:0006412">
    <property type="term" value="P:translation"/>
    <property type="evidence" value="ECO:0007669"/>
    <property type="project" value="InterPro"/>
</dbReference>
<comment type="caution">
    <text evidence="4">The sequence shown here is derived from an EMBL/GenBank/DDBJ whole genome shotgun (WGS) entry which is preliminary data.</text>
</comment>
<proteinExistence type="inferred from homology"/>
<dbReference type="InterPro" id="IPR021137">
    <property type="entry name" value="Ribosomal_bL35-like"/>
</dbReference>
<dbReference type="Gene3D" id="4.10.410.60">
    <property type="match status" value="1"/>
</dbReference>
<dbReference type="GO" id="GO:0005840">
    <property type="term" value="C:ribosome"/>
    <property type="evidence" value="ECO:0007669"/>
    <property type="project" value="UniProtKB-KW"/>
</dbReference>
<evidence type="ECO:0000313" key="4">
    <source>
        <dbReference type="EMBL" id="OGF72166.1"/>
    </source>
</evidence>
<organism evidence="4 5">
    <name type="scientific">Candidatus Giovannonibacteria bacterium RIFCSPHIGHO2_02_FULL_45_40</name>
    <dbReference type="NCBI Taxonomy" id="1798337"/>
    <lineage>
        <taxon>Bacteria</taxon>
        <taxon>Candidatus Giovannoniibacteriota</taxon>
    </lineage>
</organism>
<dbReference type="Pfam" id="PF01632">
    <property type="entry name" value="Ribosomal_L35p"/>
    <property type="match status" value="1"/>
</dbReference>
<keyword evidence="3" id="KW-0687">Ribonucleoprotein</keyword>
<dbReference type="SUPFAM" id="SSF143034">
    <property type="entry name" value="L35p-like"/>
    <property type="match status" value="1"/>
</dbReference>
<evidence type="ECO:0008006" key="6">
    <source>
        <dbReference type="Google" id="ProtNLM"/>
    </source>
</evidence>
<sequence>MPKTNKSILKRFKLTKTGKILRGGSGINHFQAKKSRGEQLAKKRLSNMDKIRKRMIISYLKH</sequence>
<dbReference type="GO" id="GO:0003735">
    <property type="term" value="F:structural constituent of ribosome"/>
    <property type="evidence" value="ECO:0007669"/>
    <property type="project" value="InterPro"/>
</dbReference>
<protein>
    <recommendedName>
        <fullName evidence="6">50S ribosomal protein L35</fullName>
    </recommendedName>
</protein>
<dbReference type="InterPro" id="IPR037229">
    <property type="entry name" value="Ribosomal_bL35_sf"/>
</dbReference>